<proteinExistence type="predicted"/>
<feature type="compositionally biased region" description="Low complexity" evidence="1">
    <location>
        <begin position="132"/>
        <end position="144"/>
    </location>
</feature>
<accession>A0AAD6TLX4</accession>
<evidence type="ECO:0000256" key="1">
    <source>
        <dbReference type="SAM" id="MobiDB-lite"/>
    </source>
</evidence>
<feature type="region of interest" description="Disordered" evidence="1">
    <location>
        <begin position="124"/>
        <end position="155"/>
    </location>
</feature>
<dbReference type="EMBL" id="JARJCM010000001">
    <property type="protein sequence ID" value="KAJ7047786.1"/>
    <property type="molecule type" value="Genomic_DNA"/>
</dbReference>
<name>A0AAD6TLX4_9AGAR</name>
<feature type="region of interest" description="Disordered" evidence="1">
    <location>
        <begin position="75"/>
        <end position="100"/>
    </location>
</feature>
<evidence type="ECO:0000313" key="2">
    <source>
        <dbReference type="EMBL" id="KAJ7047786.1"/>
    </source>
</evidence>
<dbReference type="Proteomes" id="UP001218188">
    <property type="component" value="Unassembled WGS sequence"/>
</dbReference>
<comment type="caution">
    <text evidence="2">The sequence shown here is derived from an EMBL/GenBank/DDBJ whole genome shotgun (WGS) entry which is preliminary data.</text>
</comment>
<reference evidence="2" key="1">
    <citation type="submission" date="2023-03" db="EMBL/GenBank/DDBJ databases">
        <title>Massive genome expansion in bonnet fungi (Mycena s.s.) driven by repeated elements and novel gene families across ecological guilds.</title>
        <authorList>
            <consortium name="Lawrence Berkeley National Laboratory"/>
            <person name="Harder C.B."/>
            <person name="Miyauchi S."/>
            <person name="Viragh M."/>
            <person name="Kuo A."/>
            <person name="Thoen E."/>
            <person name="Andreopoulos B."/>
            <person name="Lu D."/>
            <person name="Skrede I."/>
            <person name="Drula E."/>
            <person name="Henrissat B."/>
            <person name="Morin E."/>
            <person name="Kohler A."/>
            <person name="Barry K."/>
            <person name="LaButti K."/>
            <person name="Morin E."/>
            <person name="Salamov A."/>
            <person name="Lipzen A."/>
            <person name="Mereny Z."/>
            <person name="Hegedus B."/>
            <person name="Baldrian P."/>
            <person name="Stursova M."/>
            <person name="Weitz H."/>
            <person name="Taylor A."/>
            <person name="Grigoriev I.V."/>
            <person name="Nagy L.G."/>
            <person name="Martin F."/>
            <person name="Kauserud H."/>
        </authorList>
    </citation>
    <scope>NUCLEOTIDE SEQUENCE</scope>
    <source>
        <strain evidence="2">CBHHK200</strain>
    </source>
</reference>
<dbReference type="AlphaFoldDB" id="A0AAD6TLX4"/>
<sequence length="267" mass="28837">MPPCLDRSSSPELAVSPSTLLAAKDVQARYSRPSLSSSFVVADPQNLGHCQALKCPEATSSLATQDLQTAELAVRRGQGLNSRPRCSPSARLKPGSPKTSVEYCQTAQARKASSFKTLKSTPLNASSVKTMKPSSLKSLKSSSPEAPQELKTQDLGEKSLKNLNEAKTSSRKSSNRRLAEDLSGKLFKIQQSRRQNLSGTLLKTLQDLSGTLLKGQAQDGARFKTPQDLSGRLLKDAATASDMLQVQEDCARDATRTARQENDAFEL</sequence>
<gene>
    <name evidence="2" type="ORF">C8F04DRAFT_1247399</name>
</gene>
<protein>
    <submittedName>
        <fullName evidence="2">Uncharacterized protein</fullName>
    </submittedName>
</protein>
<evidence type="ECO:0000313" key="3">
    <source>
        <dbReference type="Proteomes" id="UP001218188"/>
    </source>
</evidence>
<organism evidence="2 3">
    <name type="scientific">Mycena alexandri</name>
    <dbReference type="NCBI Taxonomy" id="1745969"/>
    <lineage>
        <taxon>Eukaryota</taxon>
        <taxon>Fungi</taxon>
        <taxon>Dikarya</taxon>
        <taxon>Basidiomycota</taxon>
        <taxon>Agaricomycotina</taxon>
        <taxon>Agaricomycetes</taxon>
        <taxon>Agaricomycetidae</taxon>
        <taxon>Agaricales</taxon>
        <taxon>Marasmiineae</taxon>
        <taxon>Mycenaceae</taxon>
        <taxon>Mycena</taxon>
    </lineage>
</organism>
<keyword evidence="3" id="KW-1185">Reference proteome</keyword>